<reference evidence="4" key="1">
    <citation type="submission" date="2015-07" db="EMBL/GenBank/DDBJ databases">
        <title>Complete Genome of Thermincola ferriacetica strain Z-0001T.</title>
        <authorList>
            <person name="Lusk B."/>
            <person name="Badalamenti J.P."/>
            <person name="Parameswaran P."/>
            <person name="Bond D.R."/>
            <person name="Torres C.I."/>
        </authorList>
    </citation>
    <scope>NUCLEOTIDE SEQUENCE [LARGE SCALE GENOMIC DNA]</scope>
    <source>
        <strain evidence="4">Z-0001</strain>
    </source>
</reference>
<feature type="domain" description="Inositolphosphotransferase Aur1/Ipt1" evidence="2">
    <location>
        <begin position="50"/>
        <end position="191"/>
    </location>
</feature>
<protein>
    <recommendedName>
        <fullName evidence="2">Inositolphosphotransferase Aur1/Ipt1 domain-containing protein</fullName>
    </recommendedName>
</protein>
<evidence type="ECO:0000313" key="4">
    <source>
        <dbReference type="Proteomes" id="UP000037175"/>
    </source>
</evidence>
<organism evidence="3 4">
    <name type="scientific">Thermincola ferriacetica</name>
    <dbReference type="NCBI Taxonomy" id="281456"/>
    <lineage>
        <taxon>Bacteria</taxon>
        <taxon>Bacillati</taxon>
        <taxon>Bacillota</taxon>
        <taxon>Clostridia</taxon>
        <taxon>Eubacteriales</taxon>
        <taxon>Thermincolaceae</taxon>
        <taxon>Thermincola</taxon>
    </lineage>
</organism>
<accession>A0A0L6W1T7</accession>
<name>A0A0L6W1T7_9FIRM</name>
<keyword evidence="1" id="KW-0812">Transmembrane</keyword>
<dbReference type="InterPro" id="IPR036938">
    <property type="entry name" value="PAP2/HPO_sf"/>
</dbReference>
<gene>
    <name evidence="3" type="ORF">Tfer_2288</name>
</gene>
<feature type="transmembrane region" description="Helical" evidence="1">
    <location>
        <begin position="178"/>
        <end position="200"/>
    </location>
</feature>
<feature type="transmembrane region" description="Helical" evidence="1">
    <location>
        <begin position="7"/>
        <end position="27"/>
    </location>
</feature>
<dbReference type="CDD" id="cd03386">
    <property type="entry name" value="PAP2_Aur1_like"/>
    <property type="match status" value="1"/>
</dbReference>
<dbReference type="Proteomes" id="UP000037175">
    <property type="component" value="Unassembled WGS sequence"/>
</dbReference>
<comment type="caution">
    <text evidence="3">The sequence shown here is derived from an EMBL/GenBank/DDBJ whole genome shotgun (WGS) entry which is preliminary data.</text>
</comment>
<dbReference type="AlphaFoldDB" id="A0A0L6W1T7"/>
<keyword evidence="1" id="KW-0472">Membrane</keyword>
<dbReference type="Pfam" id="PF14378">
    <property type="entry name" value="PAP2_3"/>
    <property type="match status" value="1"/>
</dbReference>
<feature type="transmembrane region" description="Helical" evidence="1">
    <location>
        <begin position="78"/>
        <end position="98"/>
    </location>
</feature>
<keyword evidence="1" id="KW-1133">Transmembrane helix</keyword>
<dbReference type="PATRIC" id="fig|281456.6.peg.2423"/>
<proteinExistence type="predicted"/>
<keyword evidence="4" id="KW-1185">Reference proteome</keyword>
<sequence>MAQVKGNLVSFLLMLSIPIINVSYVILNNPGRGVHSMVTVADRWIPFVKVFVLPYLGWYIFIFILLCYFCFKDRQTYYTTLIALNMTLLLSYLIFYFYQTTVPRPELVGADILTRLMAFVYSKDQPYNCFPSIHVSTSYLMVKALRVSPLRNRINSVAVRIIAGIIILSTLFVKQHVILDVLGGILLADIIFDVVYNYNFAAKAAAWGKRTYAQLVRKLDLEID</sequence>
<dbReference type="RefSeq" id="WP_052218438.1">
    <property type="nucleotide sequence ID" value="NZ_LGTE01000017.1"/>
</dbReference>
<feature type="transmembrane region" description="Helical" evidence="1">
    <location>
        <begin position="47"/>
        <end position="71"/>
    </location>
</feature>
<evidence type="ECO:0000259" key="2">
    <source>
        <dbReference type="Pfam" id="PF14378"/>
    </source>
</evidence>
<dbReference type="InterPro" id="IPR026841">
    <property type="entry name" value="Aur1/Ipt1"/>
</dbReference>
<dbReference type="EMBL" id="LGTE01000017">
    <property type="protein sequence ID" value="KNZ69044.1"/>
    <property type="molecule type" value="Genomic_DNA"/>
</dbReference>
<dbReference type="SUPFAM" id="SSF48317">
    <property type="entry name" value="Acid phosphatase/Vanadium-dependent haloperoxidase"/>
    <property type="match status" value="1"/>
</dbReference>
<evidence type="ECO:0000256" key="1">
    <source>
        <dbReference type="SAM" id="Phobius"/>
    </source>
</evidence>
<feature type="transmembrane region" description="Helical" evidence="1">
    <location>
        <begin position="154"/>
        <end position="172"/>
    </location>
</feature>
<evidence type="ECO:0000313" key="3">
    <source>
        <dbReference type="EMBL" id="KNZ69044.1"/>
    </source>
</evidence>
<dbReference type="GO" id="GO:0016020">
    <property type="term" value="C:membrane"/>
    <property type="evidence" value="ECO:0007669"/>
    <property type="project" value="UniProtKB-SubCell"/>
</dbReference>